<proteinExistence type="predicted"/>
<dbReference type="OrthoDB" id="671800at2759"/>
<accession>A0A3L6T9I9</accession>
<comment type="caution">
    <text evidence="1">The sequence shown here is derived from an EMBL/GenBank/DDBJ whole genome shotgun (WGS) entry which is preliminary data.</text>
</comment>
<evidence type="ECO:0000313" key="2">
    <source>
        <dbReference type="Proteomes" id="UP000275267"/>
    </source>
</evidence>
<evidence type="ECO:0000313" key="1">
    <source>
        <dbReference type="EMBL" id="RLN33526.1"/>
    </source>
</evidence>
<name>A0A3L6T9I9_PANMI</name>
<dbReference type="AlphaFoldDB" id="A0A3L6T9I9"/>
<reference evidence="2" key="1">
    <citation type="journal article" date="2019" name="Nat. Commun.">
        <title>The genome of broomcorn millet.</title>
        <authorList>
            <person name="Zou C."/>
            <person name="Miki D."/>
            <person name="Li D."/>
            <person name="Tang Q."/>
            <person name="Xiao L."/>
            <person name="Rajput S."/>
            <person name="Deng P."/>
            <person name="Jia W."/>
            <person name="Huang R."/>
            <person name="Zhang M."/>
            <person name="Sun Y."/>
            <person name="Hu J."/>
            <person name="Fu X."/>
            <person name="Schnable P.S."/>
            <person name="Li F."/>
            <person name="Zhang H."/>
            <person name="Feng B."/>
            <person name="Zhu X."/>
            <person name="Liu R."/>
            <person name="Schnable J.C."/>
            <person name="Zhu J.-K."/>
            <person name="Zhang H."/>
        </authorList>
    </citation>
    <scope>NUCLEOTIDE SEQUENCE [LARGE SCALE GENOMIC DNA]</scope>
</reference>
<keyword evidence="2" id="KW-1185">Reference proteome</keyword>
<dbReference type="EMBL" id="PQIB02000002">
    <property type="protein sequence ID" value="RLN33526.1"/>
    <property type="molecule type" value="Genomic_DNA"/>
</dbReference>
<gene>
    <name evidence="1" type="ORF">C2845_PM03G32790</name>
</gene>
<protein>
    <submittedName>
        <fullName evidence="1">Uncharacterized protein</fullName>
    </submittedName>
</protein>
<organism evidence="1 2">
    <name type="scientific">Panicum miliaceum</name>
    <name type="common">Proso millet</name>
    <name type="synonym">Broomcorn millet</name>
    <dbReference type="NCBI Taxonomy" id="4540"/>
    <lineage>
        <taxon>Eukaryota</taxon>
        <taxon>Viridiplantae</taxon>
        <taxon>Streptophyta</taxon>
        <taxon>Embryophyta</taxon>
        <taxon>Tracheophyta</taxon>
        <taxon>Spermatophyta</taxon>
        <taxon>Magnoliopsida</taxon>
        <taxon>Liliopsida</taxon>
        <taxon>Poales</taxon>
        <taxon>Poaceae</taxon>
        <taxon>PACMAD clade</taxon>
        <taxon>Panicoideae</taxon>
        <taxon>Panicodae</taxon>
        <taxon>Paniceae</taxon>
        <taxon>Panicinae</taxon>
        <taxon>Panicum</taxon>
        <taxon>Panicum sect. Panicum</taxon>
    </lineage>
</organism>
<sequence>MRDEVVRQRVRDYDADVGVEDMLNDYHGAHFNEGCREEEPEATAKSYYDMSTAQQPLHRHIQFSQLDAIARLMAVKSQFSLSRDAFDVVLTLFGSLLLKGHILPKSMYEA</sequence>
<dbReference type="Proteomes" id="UP000275267">
    <property type="component" value="Unassembled WGS sequence"/>
</dbReference>